<dbReference type="PROSITE" id="PS51787">
    <property type="entry name" value="LON_N"/>
    <property type="match status" value="1"/>
</dbReference>
<proteinExistence type="predicted"/>
<dbReference type="SMART" id="SM00464">
    <property type="entry name" value="LON"/>
    <property type="match status" value="1"/>
</dbReference>
<dbReference type="Ensembl" id="ENSCINT00000001484.3">
    <property type="protein sequence ID" value="ENSCINP00000001484.3"/>
    <property type="gene ID" value="ENSCING00000000814.3"/>
</dbReference>
<dbReference type="PANTHER" id="PTHR10046">
    <property type="entry name" value="ATP DEPENDENT LON PROTEASE FAMILY MEMBER"/>
    <property type="match status" value="1"/>
</dbReference>
<dbReference type="GeneTree" id="ENSGT00530000063553"/>
<keyword evidence="3" id="KW-0378">Hydrolase</keyword>
<dbReference type="HOGENOM" id="CLU_040599_0_0_1"/>
<keyword evidence="1" id="KW-0645">Protease</keyword>
<reference evidence="7" key="3">
    <citation type="submission" date="2025-08" db="UniProtKB">
        <authorList>
            <consortium name="Ensembl"/>
        </authorList>
    </citation>
    <scope>IDENTIFICATION</scope>
</reference>
<evidence type="ECO:0000256" key="3">
    <source>
        <dbReference type="ARBA" id="ARBA00022801"/>
    </source>
</evidence>
<protein>
    <recommendedName>
        <fullName evidence="6">Lon N-terminal domain-containing protein</fullName>
    </recommendedName>
</protein>
<reference evidence="7" key="4">
    <citation type="submission" date="2025-09" db="UniProtKB">
        <authorList>
            <consortium name="Ensembl"/>
        </authorList>
    </citation>
    <scope>IDENTIFICATION</scope>
</reference>
<dbReference type="Gene3D" id="1.20.5.5270">
    <property type="match status" value="1"/>
</dbReference>
<dbReference type="Gene3D" id="1.20.58.1480">
    <property type="match status" value="1"/>
</dbReference>
<dbReference type="GO" id="GO:0006508">
    <property type="term" value="P:proteolysis"/>
    <property type="evidence" value="ECO:0007669"/>
    <property type="project" value="UniProtKB-KW"/>
</dbReference>
<keyword evidence="2" id="KW-0547">Nucleotide-binding</keyword>
<dbReference type="InterPro" id="IPR046336">
    <property type="entry name" value="Lon_prtase_N_sf"/>
</dbReference>
<dbReference type="InterPro" id="IPR027065">
    <property type="entry name" value="Lon_Prtase"/>
</dbReference>
<dbReference type="EMBL" id="EAAA01000862">
    <property type="status" value="NOT_ANNOTATED_CDS"/>
    <property type="molecule type" value="Genomic_DNA"/>
</dbReference>
<dbReference type="OMA" id="YLQFHIG"/>
<dbReference type="Proteomes" id="UP000008144">
    <property type="component" value="Chromosome 12"/>
</dbReference>
<keyword evidence="4" id="KW-0720">Serine protease</keyword>
<dbReference type="AlphaFoldDB" id="F6RNL8"/>
<dbReference type="Pfam" id="PF02190">
    <property type="entry name" value="LON_substr_bdg"/>
    <property type="match status" value="1"/>
</dbReference>
<evidence type="ECO:0000259" key="6">
    <source>
        <dbReference type="PROSITE" id="PS51787"/>
    </source>
</evidence>
<feature type="domain" description="Lon N-terminal" evidence="6">
    <location>
        <begin position="13"/>
        <end position="223"/>
    </location>
</feature>
<reference evidence="7" key="2">
    <citation type="journal article" date="2008" name="Genome Biol.">
        <title>Improved genome assembly and evidence-based global gene model set for the chordate Ciona intestinalis: new insight into intron and operon populations.</title>
        <authorList>
            <person name="Satou Y."/>
            <person name="Mineta K."/>
            <person name="Ogasawara M."/>
            <person name="Sasakura Y."/>
            <person name="Shoguchi E."/>
            <person name="Ueno K."/>
            <person name="Yamada L."/>
            <person name="Matsumoto J."/>
            <person name="Wasserscheid J."/>
            <person name="Dewar K."/>
            <person name="Wiley G.B."/>
            <person name="Macmil S.L."/>
            <person name="Roe B.A."/>
            <person name="Zeller R.W."/>
            <person name="Hastings K.E."/>
            <person name="Lemaire P."/>
            <person name="Lindquist E."/>
            <person name="Endo T."/>
            <person name="Hotta K."/>
            <person name="Inaba K."/>
        </authorList>
    </citation>
    <scope>NUCLEOTIDE SEQUENCE [LARGE SCALE GENOMIC DNA]</scope>
    <source>
        <strain evidence="7">wild type</strain>
    </source>
</reference>
<dbReference type="FunFam" id="2.30.130.40:FF:000003">
    <property type="entry name" value="Lon protease homolog 2, peroxisomal"/>
    <property type="match status" value="1"/>
</dbReference>
<dbReference type="GO" id="GO:0005524">
    <property type="term" value="F:ATP binding"/>
    <property type="evidence" value="ECO:0007669"/>
    <property type="project" value="UniProtKB-KW"/>
</dbReference>
<evidence type="ECO:0000256" key="1">
    <source>
        <dbReference type="ARBA" id="ARBA00022670"/>
    </source>
</evidence>
<organism evidence="7 8">
    <name type="scientific">Ciona intestinalis</name>
    <name type="common">Transparent sea squirt</name>
    <name type="synonym">Ascidia intestinalis</name>
    <dbReference type="NCBI Taxonomy" id="7719"/>
    <lineage>
        <taxon>Eukaryota</taxon>
        <taxon>Metazoa</taxon>
        <taxon>Chordata</taxon>
        <taxon>Tunicata</taxon>
        <taxon>Ascidiacea</taxon>
        <taxon>Phlebobranchia</taxon>
        <taxon>Cionidae</taxon>
        <taxon>Ciona</taxon>
    </lineage>
</organism>
<keyword evidence="8" id="KW-1185">Reference proteome</keyword>
<dbReference type="InterPro" id="IPR015947">
    <property type="entry name" value="PUA-like_sf"/>
</dbReference>
<reference evidence="8" key="1">
    <citation type="journal article" date="2002" name="Science">
        <title>The draft genome of Ciona intestinalis: insights into chordate and vertebrate origins.</title>
        <authorList>
            <person name="Dehal P."/>
            <person name="Satou Y."/>
            <person name="Campbell R.K."/>
            <person name="Chapman J."/>
            <person name="Degnan B."/>
            <person name="De Tomaso A."/>
            <person name="Davidson B."/>
            <person name="Di Gregorio A."/>
            <person name="Gelpke M."/>
            <person name="Goodstein D.M."/>
            <person name="Harafuji N."/>
            <person name="Hastings K.E."/>
            <person name="Ho I."/>
            <person name="Hotta K."/>
            <person name="Huang W."/>
            <person name="Kawashima T."/>
            <person name="Lemaire P."/>
            <person name="Martinez D."/>
            <person name="Meinertzhagen I.A."/>
            <person name="Necula S."/>
            <person name="Nonaka M."/>
            <person name="Putnam N."/>
            <person name="Rash S."/>
            <person name="Saiga H."/>
            <person name="Satake M."/>
            <person name="Terry A."/>
            <person name="Yamada L."/>
            <person name="Wang H.G."/>
            <person name="Awazu S."/>
            <person name="Azumi K."/>
            <person name="Boore J."/>
            <person name="Branno M."/>
            <person name="Chin-Bow S."/>
            <person name="DeSantis R."/>
            <person name="Doyle S."/>
            <person name="Francino P."/>
            <person name="Keys D.N."/>
            <person name="Haga S."/>
            <person name="Hayashi H."/>
            <person name="Hino K."/>
            <person name="Imai K.S."/>
            <person name="Inaba K."/>
            <person name="Kano S."/>
            <person name="Kobayashi K."/>
            <person name="Kobayashi M."/>
            <person name="Lee B.I."/>
            <person name="Makabe K.W."/>
            <person name="Manohar C."/>
            <person name="Matassi G."/>
            <person name="Medina M."/>
            <person name="Mochizuki Y."/>
            <person name="Mount S."/>
            <person name="Morishita T."/>
            <person name="Miura S."/>
            <person name="Nakayama A."/>
            <person name="Nishizaka S."/>
            <person name="Nomoto H."/>
            <person name="Ohta F."/>
            <person name="Oishi K."/>
            <person name="Rigoutsos I."/>
            <person name="Sano M."/>
            <person name="Sasaki A."/>
            <person name="Sasakura Y."/>
            <person name="Shoguchi E."/>
            <person name="Shin-i T."/>
            <person name="Spagnuolo A."/>
            <person name="Stainier D."/>
            <person name="Suzuki M.M."/>
            <person name="Tassy O."/>
            <person name="Takatori N."/>
            <person name="Tokuoka M."/>
            <person name="Yagi K."/>
            <person name="Yoshizaki F."/>
            <person name="Wada S."/>
            <person name="Zhang C."/>
            <person name="Hyatt P.D."/>
            <person name="Larimer F."/>
            <person name="Detter C."/>
            <person name="Doggett N."/>
            <person name="Glavina T."/>
            <person name="Hawkins T."/>
            <person name="Richardson P."/>
            <person name="Lucas S."/>
            <person name="Kohara Y."/>
            <person name="Levine M."/>
            <person name="Satoh N."/>
            <person name="Rokhsar D.S."/>
        </authorList>
    </citation>
    <scope>NUCLEOTIDE SEQUENCE [LARGE SCALE GENOMIC DNA]</scope>
</reference>
<dbReference type="FunFam" id="1.20.5.5270:FF:000002">
    <property type="entry name" value="Lon protease homolog"/>
    <property type="match status" value="1"/>
</dbReference>
<name>F6RNL8_CIOIN</name>
<evidence type="ECO:0000313" key="8">
    <source>
        <dbReference type="Proteomes" id="UP000008144"/>
    </source>
</evidence>
<dbReference type="GO" id="GO:0004252">
    <property type="term" value="F:serine-type endopeptidase activity"/>
    <property type="evidence" value="ECO:0007669"/>
    <property type="project" value="InterPro"/>
</dbReference>
<dbReference type="GO" id="GO:0030163">
    <property type="term" value="P:protein catabolic process"/>
    <property type="evidence" value="ECO:0007669"/>
    <property type="project" value="InterPro"/>
</dbReference>
<evidence type="ECO:0000256" key="2">
    <source>
        <dbReference type="ARBA" id="ARBA00022741"/>
    </source>
</evidence>
<dbReference type="GO" id="GO:0004176">
    <property type="term" value="F:ATP-dependent peptidase activity"/>
    <property type="evidence" value="ECO:0007669"/>
    <property type="project" value="InterPro"/>
</dbReference>
<evidence type="ECO:0000256" key="5">
    <source>
        <dbReference type="ARBA" id="ARBA00022840"/>
    </source>
</evidence>
<dbReference type="STRING" id="7719.ENSCINP00000001484"/>
<dbReference type="InterPro" id="IPR003111">
    <property type="entry name" value="Lon_prtase_N"/>
</dbReference>
<evidence type="ECO:0000256" key="4">
    <source>
        <dbReference type="ARBA" id="ARBA00022825"/>
    </source>
</evidence>
<dbReference type="Gene3D" id="2.30.130.40">
    <property type="entry name" value="LON domain-like"/>
    <property type="match status" value="1"/>
</dbReference>
<keyword evidence="5" id="KW-0067">ATP-binding</keyword>
<evidence type="ECO:0000313" key="7">
    <source>
        <dbReference type="Ensembl" id="ENSCINP00000001484.3"/>
    </source>
</evidence>
<dbReference type="SUPFAM" id="SSF88697">
    <property type="entry name" value="PUA domain-like"/>
    <property type="match status" value="1"/>
</dbReference>
<sequence>KMSSRKMTLPPRLPLLLVGDCVLMPGSSKRIKVSTPRNMRLVKEYLLQSASLGSTIIGIIPDTLDPPSSDEIPENIHRTGTAAIVVQVTGTNWPKPNYTMLAHGLCRFNVDQIIRDTPYISAKVSQIGKWPSEPDDARGTDGAVSELASQLRKDALELVEALDMSVPVVSRLRQLLDRLPDHSLPDVLAAIVRSSTQEKLKILDAMDLEERLRRAIPLIMRQLESIKFIKGKGRWNTKFLAQIPPPQKNTSNCLEFFSQRDGKMGDDDEDELQLLEKKIDSVGLSQDALKVAKRELKRLRKLPTAMPEHALTRSYVELLADLPWNSSSNDK</sequence>
<dbReference type="InParanoid" id="F6RNL8"/>
<accession>F6RNL8</accession>